<name>A0A9K3LT03_9STRA</name>
<dbReference type="OrthoDB" id="5376at2759"/>
<dbReference type="Proteomes" id="UP000693970">
    <property type="component" value="Unassembled WGS sequence"/>
</dbReference>
<gene>
    <name evidence="2" type="ORF">IV203_030716</name>
</gene>
<comment type="caution">
    <text evidence="2">The sequence shown here is derived from an EMBL/GenBank/DDBJ whole genome shotgun (WGS) entry which is preliminary data.</text>
</comment>
<protein>
    <submittedName>
        <fullName evidence="2">DUF1415 domain containing protein</fullName>
    </submittedName>
</protein>
<keyword evidence="3" id="KW-1185">Reference proteome</keyword>
<accession>A0A9K3LT03</accession>
<evidence type="ECO:0000313" key="3">
    <source>
        <dbReference type="Proteomes" id="UP000693970"/>
    </source>
</evidence>
<reference evidence="2" key="2">
    <citation type="submission" date="2021-04" db="EMBL/GenBank/DDBJ databases">
        <authorList>
            <person name="Podell S."/>
        </authorList>
    </citation>
    <scope>NUCLEOTIDE SEQUENCE</scope>
    <source>
        <strain evidence="2">Hildebrandi</strain>
    </source>
</reference>
<dbReference type="AlphaFoldDB" id="A0A9K3LT03"/>
<dbReference type="EMBL" id="JAGRRH010000006">
    <property type="protein sequence ID" value="KAG7367973.1"/>
    <property type="molecule type" value="Genomic_DNA"/>
</dbReference>
<dbReference type="InterPro" id="IPR009858">
    <property type="entry name" value="DUF1415"/>
</dbReference>
<evidence type="ECO:0000256" key="1">
    <source>
        <dbReference type="SAM" id="MobiDB-lite"/>
    </source>
</evidence>
<feature type="compositionally biased region" description="Acidic residues" evidence="1">
    <location>
        <begin position="77"/>
        <end position="89"/>
    </location>
</feature>
<feature type="region of interest" description="Disordered" evidence="1">
    <location>
        <begin position="71"/>
        <end position="98"/>
    </location>
</feature>
<organism evidence="2 3">
    <name type="scientific">Nitzschia inconspicua</name>
    <dbReference type="NCBI Taxonomy" id="303405"/>
    <lineage>
        <taxon>Eukaryota</taxon>
        <taxon>Sar</taxon>
        <taxon>Stramenopiles</taxon>
        <taxon>Ochrophyta</taxon>
        <taxon>Bacillariophyta</taxon>
        <taxon>Bacillariophyceae</taxon>
        <taxon>Bacillariophycidae</taxon>
        <taxon>Bacillariales</taxon>
        <taxon>Bacillariaceae</taxon>
        <taxon>Nitzschia</taxon>
    </lineage>
</organism>
<evidence type="ECO:0000313" key="2">
    <source>
        <dbReference type="EMBL" id="KAG7367973.1"/>
    </source>
</evidence>
<sequence length="535" mass="59834">MADHYNTRAQTVVLLAVAALIHSSFAFSTTTLKRSFRRTSLDNLQWSPSFRHQHLTWPLFADISGGASTAIQAGSGEDNEQGQEMEDESMMPSDPASTTSEFLAGLWQLIAQGNSLVRGESKTILFPNMGEQLVSRRYLNLVTAHLDSCKDVCDYFGITTTLQPYINEGRVKGFTVKSFRKPDHDPEKMEFAYDPFWDDGDDWDYQGIDDEYEKEDAEGEGKIKSTIKYPDIVNKIPDNDDEILRISKTWVAKICSDMGICPFTSGAEMAGLPIGPVFYTIDRSTSMEDMYARYWQEVVRVEQRSERDLSTTLLIAPEFCIDNIEIFESFATTLTQPLSALGVEDSIQLVFFHPHWSFRDGGERGGEGAAANYARRSPWPMINILRTNQVRAAQKGIPTGLVYKQNEKTLSGVGVEKLETMLRLRDWGEIADVKVDRREMEALRVAQDFQQTGVIKQEDISFAADATPAANKVDGEQIEQGNLVNVVREALEKRLGKQDDTVTRLSGPETSATIMASDFLLAELEKIIASDPAVP</sequence>
<dbReference type="Pfam" id="PF07209">
    <property type="entry name" value="DUF1415"/>
    <property type="match status" value="1"/>
</dbReference>
<reference evidence="2" key="1">
    <citation type="journal article" date="2021" name="Sci. Rep.">
        <title>Diploid genomic architecture of Nitzschia inconspicua, an elite biomass production diatom.</title>
        <authorList>
            <person name="Oliver A."/>
            <person name="Podell S."/>
            <person name="Pinowska A."/>
            <person name="Traller J.C."/>
            <person name="Smith S.R."/>
            <person name="McClure R."/>
            <person name="Beliaev A."/>
            <person name="Bohutskyi P."/>
            <person name="Hill E.A."/>
            <person name="Rabines A."/>
            <person name="Zheng H."/>
            <person name="Allen L.Z."/>
            <person name="Kuo A."/>
            <person name="Grigoriev I.V."/>
            <person name="Allen A.E."/>
            <person name="Hazlebeck D."/>
            <person name="Allen E.E."/>
        </authorList>
    </citation>
    <scope>NUCLEOTIDE SEQUENCE</scope>
    <source>
        <strain evidence="2">Hildebrandi</strain>
    </source>
</reference>
<proteinExistence type="predicted"/>